<gene>
    <name evidence="3" type="primary">LOC107781017</name>
</gene>
<dbReference type="InterPro" id="IPR000477">
    <property type="entry name" value="RT_dom"/>
</dbReference>
<dbReference type="SMR" id="A0A1S3YYD4"/>
<dbReference type="AlphaFoldDB" id="A0A1S3YYD4"/>
<dbReference type="Gene3D" id="3.30.70.270">
    <property type="match status" value="1"/>
</dbReference>
<dbReference type="PaxDb" id="4097-A0A1S3YYD4"/>
<dbReference type="InterPro" id="IPR036397">
    <property type="entry name" value="RNaseH_sf"/>
</dbReference>
<dbReference type="OrthoDB" id="1304229at2759"/>
<dbReference type="Pfam" id="PF13456">
    <property type="entry name" value="RVT_3"/>
    <property type="match status" value="1"/>
</dbReference>
<evidence type="ECO:0008006" key="4">
    <source>
        <dbReference type="Google" id="ProtNLM"/>
    </source>
</evidence>
<dbReference type="KEGG" id="nta:107781017"/>
<name>A0A1S3YYD4_TOBAC</name>
<dbReference type="InterPro" id="IPR002156">
    <property type="entry name" value="RNaseH_domain"/>
</dbReference>
<feature type="domain" description="Reverse transcriptase" evidence="1">
    <location>
        <begin position="4"/>
        <end position="71"/>
    </location>
</feature>
<dbReference type="GO" id="GO:0004523">
    <property type="term" value="F:RNA-DNA hybrid ribonuclease activity"/>
    <property type="evidence" value="ECO:0007669"/>
    <property type="project" value="InterPro"/>
</dbReference>
<evidence type="ECO:0000259" key="1">
    <source>
        <dbReference type="Pfam" id="PF00078"/>
    </source>
</evidence>
<protein>
    <recommendedName>
        <fullName evidence="4">Reverse transcriptase domain-containing protein</fullName>
    </recommendedName>
</protein>
<dbReference type="InterPro" id="IPR043128">
    <property type="entry name" value="Rev_trsase/Diguanyl_cyclase"/>
</dbReference>
<reference evidence="3" key="1">
    <citation type="submission" date="2025-08" db="UniProtKB">
        <authorList>
            <consortium name="RefSeq"/>
        </authorList>
    </citation>
    <scope>IDENTIFICATION</scope>
</reference>
<dbReference type="Gene3D" id="3.30.420.10">
    <property type="entry name" value="Ribonuclease H-like superfamily/Ribonuclease H"/>
    <property type="match status" value="1"/>
</dbReference>
<accession>A0A1S3YYD4</accession>
<dbReference type="SUPFAM" id="SSF56672">
    <property type="entry name" value="DNA/RNA polymerases"/>
    <property type="match status" value="1"/>
</dbReference>
<dbReference type="GO" id="GO:0003676">
    <property type="term" value="F:nucleic acid binding"/>
    <property type="evidence" value="ECO:0007669"/>
    <property type="project" value="InterPro"/>
</dbReference>
<dbReference type="Pfam" id="PF00078">
    <property type="entry name" value="RVT_1"/>
    <property type="match status" value="1"/>
</dbReference>
<sequence>MLVLRAMMTLFHDMSHKEIEVYADDVIIKSQKSLEHLDELRKFFECLQRYCLKLNPTKCVFGVPAGKLLGFLSKKGIELNQSKIKAMQELPPPKIKKYVMIFLARRNRKKGADHLILKEEVHTMQGQIHFDRARLLCFDLDHPEFEALHVSVHYAFDISARPTQTIKGQALAEHLAENPADKEYKSLTTYFPDEEVLFAREDIVESYPGWRMFFDRAANFKGVGIGAVLILKSGQHYPASTKIRFPCTNNMAEYEACILGIKMAVDMNITELLVIGDSDLLIHQVQGEWSTKHFMILPYMHRVKELCKKFIMIEFKHVPRIQNEFTDAFATLSSMIQHLDKNYIDPIEVEIRDQHAY</sequence>
<dbReference type="PANTHER" id="PTHR48475">
    <property type="entry name" value="RIBONUCLEASE H"/>
    <property type="match status" value="1"/>
</dbReference>
<evidence type="ECO:0000259" key="2">
    <source>
        <dbReference type="Pfam" id="PF13456"/>
    </source>
</evidence>
<dbReference type="RefSeq" id="XP_016457128.1">
    <property type="nucleotide sequence ID" value="XM_016601642.1"/>
</dbReference>
<organism evidence="3">
    <name type="scientific">Nicotiana tabacum</name>
    <name type="common">Common tobacco</name>
    <dbReference type="NCBI Taxonomy" id="4097"/>
    <lineage>
        <taxon>Eukaryota</taxon>
        <taxon>Viridiplantae</taxon>
        <taxon>Streptophyta</taxon>
        <taxon>Embryophyta</taxon>
        <taxon>Tracheophyta</taxon>
        <taxon>Spermatophyta</taxon>
        <taxon>Magnoliopsida</taxon>
        <taxon>eudicotyledons</taxon>
        <taxon>Gunneridae</taxon>
        <taxon>Pentapetalae</taxon>
        <taxon>asterids</taxon>
        <taxon>lamiids</taxon>
        <taxon>Solanales</taxon>
        <taxon>Solanaceae</taxon>
        <taxon>Nicotianoideae</taxon>
        <taxon>Nicotianeae</taxon>
        <taxon>Nicotiana</taxon>
    </lineage>
</organism>
<dbReference type="STRING" id="4097.A0A1S3YYD4"/>
<dbReference type="CDD" id="cd09279">
    <property type="entry name" value="RNase_HI_like"/>
    <property type="match status" value="1"/>
</dbReference>
<feature type="domain" description="RNase H type-1" evidence="2">
    <location>
        <begin position="224"/>
        <end position="331"/>
    </location>
</feature>
<dbReference type="PANTHER" id="PTHR48475:SF1">
    <property type="entry name" value="RNASE H TYPE-1 DOMAIN-CONTAINING PROTEIN"/>
    <property type="match status" value="1"/>
</dbReference>
<evidence type="ECO:0000313" key="3">
    <source>
        <dbReference type="RefSeq" id="XP_016457128.1"/>
    </source>
</evidence>
<dbReference type="InterPro" id="IPR043502">
    <property type="entry name" value="DNA/RNA_pol_sf"/>
</dbReference>
<proteinExistence type="predicted"/>